<protein>
    <recommendedName>
        <fullName evidence="5">RING-type E3 ubiquitin transferase</fullName>
        <ecNumber evidence="5">2.3.2.27</ecNumber>
    </recommendedName>
</protein>
<feature type="domain" description="RING-type" evidence="19">
    <location>
        <begin position="233"/>
        <end position="270"/>
    </location>
</feature>
<evidence type="ECO:0000256" key="6">
    <source>
        <dbReference type="ARBA" id="ARBA00022448"/>
    </source>
</evidence>
<keyword evidence="13" id="KW-0862">Zinc</keyword>
<dbReference type="GO" id="GO:0016558">
    <property type="term" value="P:protein import into peroxisome matrix"/>
    <property type="evidence" value="ECO:0007669"/>
    <property type="project" value="InterPro"/>
</dbReference>
<gene>
    <name evidence="21" type="primary">LOC105362196</name>
</gene>
<evidence type="ECO:0000256" key="10">
    <source>
        <dbReference type="ARBA" id="ARBA00022723"/>
    </source>
</evidence>
<sequence length="284" mass="33202">MAHQVHKNVRNANQAEILRSYQRDNDLISDMSERITDILHRYNLYRNFSRYTKSDISAKLLYFIFTSGLGNQTLGEEYTGIIQANLSKYKIPSLMVRIMSAILDYFGEEILIKIFKKLQITVNKNDCNLKSETKLFLSMFINKLCIVLPTLTMVHRGLFYIFGRYYSIGRRVTRIDYVKIYGPLSDNNLNWILRILGFITITRCLFQLWQSKKSKLEIINKDTMFDNNSISECQLCLEYVSVSTTPCGHLFCWDCLTEWLQTKSQCPICRETVISSRIVPLMNL</sequence>
<keyword evidence="7" id="KW-0962">Peroxisome biogenesis</keyword>
<dbReference type="InterPro" id="IPR017907">
    <property type="entry name" value="Znf_RING_CS"/>
</dbReference>
<evidence type="ECO:0000256" key="17">
    <source>
        <dbReference type="ARBA" id="ARBA00023140"/>
    </source>
</evidence>
<accession>A0AAJ6YGY2</accession>
<evidence type="ECO:0000256" key="18">
    <source>
        <dbReference type="PROSITE-ProRule" id="PRU00175"/>
    </source>
</evidence>
<evidence type="ECO:0000256" key="14">
    <source>
        <dbReference type="ARBA" id="ARBA00022927"/>
    </source>
</evidence>
<dbReference type="KEGG" id="csol:105362196"/>
<dbReference type="PROSITE" id="PS50089">
    <property type="entry name" value="ZF_RING_2"/>
    <property type="match status" value="1"/>
</dbReference>
<evidence type="ECO:0000256" key="12">
    <source>
        <dbReference type="ARBA" id="ARBA00022786"/>
    </source>
</evidence>
<evidence type="ECO:0000256" key="9">
    <source>
        <dbReference type="ARBA" id="ARBA00022692"/>
    </source>
</evidence>
<organism evidence="20 21">
    <name type="scientific">Ceratosolen solmsi marchali</name>
    <dbReference type="NCBI Taxonomy" id="326594"/>
    <lineage>
        <taxon>Eukaryota</taxon>
        <taxon>Metazoa</taxon>
        <taxon>Ecdysozoa</taxon>
        <taxon>Arthropoda</taxon>
        <taxon>Hexapoda</taxon>
        <taxon>Insecta</taxon>
        <taxon>Pterygota</taxon>
        <taxon>Neoptera</taxon>
        <taxon>Endopterygota</taxon>
        <taxon>Hymenoptera</taxon>
        <taxon>Apocrita</taxon>
        <taxon>Proctotrupomorpha</taxon>
        <taxon>Chalcidoidea</taxon>
        <taxon>Agaonidae</taxon>
        <taxon>Agaoninae</taxon>
        <taxon>Ceratosolen</taxon>
    </lineage>
</organism>
<dbReference type="SMART" id="SM00184">
    <property type="entry name" value="RING"/>
    <property type="match status" value="1"/>
</dbReference>
<dbReference type="InterPro" id="IPR013083">
    <property type="entry name" value="Znf_RING/FYVE/PHD"/>
</dbReference>
<dbReference type="PANTHER" id="PTHR23350">
    <property type="entry name" value="PEROXISOME ASSEMBLY PROTEIN 10"/>
    <property type="match status" value="1"/>
</dbReference>
<dbReference type="PROSITE" id="PS00518">
    <property type="entry name" value="ZF_RING_1"/>
    <property type="match status" value="1"/>
</dbReference>
<evidence type="ECO:0000259" key="19">
    <source>
        <dbReference type="PROSITE" id="PS50089"/>
    </source>
</evidence>
<dbReference type="GO" id="GO:0061630">
    <property type="term" value="F:ubiquitin protein ligase activity"/>
    <property type="evidence" value="ECO:0007669"/>
    <property type="project" value="UniProtKB-EC"/>
</dbReference>
<keyword evidence="12" id="KW-0833">Ubl conjugation pathway</keyword>
<dbReference type="CTD" id="5192"/>
<keyword evidence="15" id="KW-1133">Transmembrane helix</keyword>
<keyword evidence="9" id="KW-0812">Transmembrane</keyword>
<evidence type="ECO:0000256" key="3">
    <source>
        <dbReference type="ARBA" id="ARBA00004906"/>
    </source>
</evidence>
<dbReference type="GO" id="GO:0008270">
    <property type="term" value="F:zinc ion binding"/>
    <property type="evidence" value="ECO:0007669"/>
    <property type="project" value="UniProtKB-KW"/>
</dbReference>
<comment type="pathway">
    <text evidence="3">Protein modification; protein ubiquitination.</text>
</comment>
<dbReference type="InterPro" id="IPR006845">
    <property type="entry name" value="Pex_N"/>
</dbReference>
<dbReference type="SUPFAM" id="SSF57850">
    <property type="entry name" value="RING/U-box"/>
    <property type="match status" value="1"/>
</dbReference>
<dbReference type="GO" id="GO:0005778">
    <property type="term" value="C:peroxisomal membrane"/>
    <property type="evidence" value="ECO:0007669"/>
    <property type="project" value="UniProtKB-SubCell"/>
</dbReference>
<keyword evidence="16" id="KW-0472">Membrane</keyword>
<keyword evidence="17" id="KW-0576">Peroxisome</keyword>
<comment type="catalytic activity">
    <reaction evidence="1">
        <text>S-ubiquitinyl-[E2 ubiquitin-conjugating enzyme]-L-cysteine + [acceptor protein]-L-lysine = [E2 ubiquitin-conjugating enzyme]-L-cysteine + N(6)-ubiquitinyl-[acceptor protein]-L-lysine.</text>
        <dbReference type="EC" id="2.3.2.27"/>
    </reaction>
</comment>
<evidence type="ECO:0000313" key="21">
    <source>
        <dbReference type="RefSeq" id="XP_011497870.1"/>
    </source>
</evidence>
<keyword evidence="10" id="KW-0479">Metal-binding</keyword>
<keyword evidence="11 18" id="KW-0863">Zinc-finger</keyword>
<keyword evidence="20" id="KW-1185">Reference proteome</keyword>
<proteinExistence type="inferred from homology"/>
<evidence type="ECO:0000256" key="2">
    <source>
        <dbReference type="ARBA" id="ARBA00004585"/>
    </source>
</evidence>
<comment type="subcellular location">
    <subcellularLocation>
        <location evidence="2">Peroxisome membrane</location>
        <topology evidence="2">Multi-pass membrane protein</topology>
    </subcellularLocation>
</comment>
<evidence type="ECO:0000313" key="20">
    <source>
        <dbReference type="Proteomes" id="UP000695007"/>
    </source>
</evidence>
<evidence type="ECO:0000256" key="5">
    <source>
        <dbReference type="ARBA" id="ARBA00012483"/>
    </source>
</evidence>
<dbReference type="GeneID" id="105362196"/>
<keyword evidence="6" id="KW-0813">Transport</keyword>
<dbReference type="InterPro" id="IPR025654">
    <property type="entry name" value="PEX2/10"/>
</dbReference>
<evidence type="ECO:0000256" key="15">
    <source>
        <dbReference type="ARBA" id="ARBA00022989"/>
    </source>
</evidence>
<dbReference type="Pfam" id="PF13639">
    <property type="entry name" value="zf-RING_2"/>
    <property type="match status" value="1"/>
</dbReference>
<keyword evidence="14" id="KW-0653">Protein transport</keyword>
<dbReference type="RefSeq" id="XP_011497870.1">
    <property type="nucleotide sequence ID" value="XM_011499568.1"/>
</dbReference>
<evidence type="ECO:0000256" key="1">
    <source>
        <dbReference type="ARBA" id="ARBA00000900"/>
    </source>
</evidence>
<dbReference type="PANTHER" id="PTHR23350:SF0">
    <property type="entry name" value="PEROXISOME BIOGENESIS FACTOR 10"/>
    <property type="match status" value="1"/>
</dbReference>
<evidence type="ECO:0000256" key="11">
    <source>
        <dbReference type="ARBA" id="ARBA00022771"/>
    </source>
</evidence>
<dbReference type="CDD" id="cd16527">
    <property type="entry name" value="RING-HC_PEX10"/>
    <property type="match status" value="1"/>
</dbReference>
<dbReference type="EC" id="2.3.2.27" evidence="5"/>
<evidence type="ECO:0000256" key="4">
    <source>
        <dbReference type="ARBA" id="ARBA00008704"/>
    </source>
</evidence>
<dbReference type="Proteomes" id="UP000695007">
    <property type="component" value="Unplaced"/>
</dbReference>
<name>A0AAJ6YGY2_9HYME</name>
<evidence type="ECO:0000256" key="16">
    <source>
        <dbReference type="ARBA" id="ARBA00023136"/>
    </source>
</evidence>
<evidence type="ECO:0000256" key="13">
    <source>
        <dbReference type="ARBA" id="ARBA00022833"/>
    </source>
</evidence>
<dbReference type="AlphaFoldDB" id="A0AAJ6YGY2"/>
<dbReference type="Gene3D" id="3.30.40.10">
    <property type="entry name" value="Zinc/RING finger domain, C3HC4 (zinc finger)"/>
    <property type="match status" value="1"/>
</dbReference>
<dbReference type="Pfam" id="PF04757">
    <property type="entry name" value="Pex2_Pex12"/>
    <property type="match status" value="1"/>
</dbReference>
<comment type="similarity">
    <text evidence="4">Belongs to the pex2/pex10/pex12 family.</text>
</comment>
<evidence type="ECO:0000256" key="8">
    <source>
        <dbReference type="ARBA" id="ARBA00022679"/>
    </source>
</evidence>
<keyword evidence="8" id="KW-0808">Transferase</keyword>
<reference evidence="21" key="1">
    <citation type="submission" date="2025-08" db="UniProtKB">
        <authorList>
            <consortium name="RefSeq"/>
        </authorList>
    </citation>
    <scope>IDENTIFICATION</scope>
</reference>
<dbReference type="InterPro" id="IPR001841">
    <property type="entry name" value="Znf_RING"/>
</dbReference>
<evidence type="ECO:0000256" key="7">
    <source>
        <dbReference type="ARBA" id="ARBA00022593"/>
    </source>
</evidence>